<dbReference type="RefSeq" id="WP_272746504.1">
    <property type="nucleotide sequence ID" value="NZ_JAQQKX010000001.1"/>
</dbReference>
<proteinExistence type="inferred from homology"/>
<keyword evidence="2 7" id="KW-0812">Transmembrane</keyword>
<dbReference type="PANTHER" id="PTHR30518">
    <property type="entry name" value="ENDOLYTIC MUREIN TRANSGLYCOSYLASE"/>
    <property type="match status" value="1"/>
</dbReference>
<keyword evidence="9" id="KW-1185">Reference proteome</keyword>
<dbReference type="HAMAP" id="MF_02065">
    <property type="entry name" value="MltG"/>
    <property type="match status" value="1"/>
</dbReference>
<dbReference type="NCBIfam" id="TIGR00247">
    <property type="entry name" value="endolytic transglycosylase MltG"/>
    <property type="match status" value="1"/>
</dbReference>
<comment type="similarity">
    <text evidence="7">Belongs to the transglycosylase MltG family.</text>
</comment>
<evidence type="ECO:0000313" key="8">
    <source>
        <dbReference type="EMBL" id="MDC7681992.1"/>
    </source>
</evidence>
<dbReference type="PANTHER" id="PTHR30518:SF2">
    <property type="entry name" value="ENDOLYTIC MUREIN TRANSGLYCOSYLASE"/>
    <property type="match status" value="1"/>
</dbReference>
<keyword evidence="6 7" id="KW-0961">Cell wall biogenesis/degradation</keyword>
<sequence>MAKKKARPAPRRKSRRLMAPVAGLLSGIVLLLLAAGLFVYANTYGPGPSAKSGQVTAVVVERGQGLNAIAKKLKAAGVIRSVAAFRLAAKFDGRDTSLRAGTYEFASRLSMMGVLDQILEGRVVQHFVTIPEGRTSAMAVRILMATDGLKGDVEVPPEGSILPETYQYEIGETRQAVLDRMLAAGRETLDDLWAKRAPNLPIKSKEEALILASVVEKETGIASERPKVAAVFVNRLRTGMRLQSDPTVVYGVSKGEPLGRGLKRSELDTPTPWNTYLIDGLPVTPIANPGKAALEAVLNPPETKDVYFVADGTGGHVFAETYDQHLINVAKWRVIEADGGKIQTDAAQTVAKEGQ</sequence>
<dbReference type="InterPro" id="IPR003770">
    <property type="entry name" value="MLTG-like"/>
</dbReference>
<comment type="function">
    <text evidence="7">Functions as a peptidoglycan terminase that cleaves nascent peptidoglycan strands endolytically to terminate their elongation.</text>
</comment>
<keyword evidence="5 7" id="KW-0456">Lyase</keyword>
<accession>A0ABT5HPK0</accession>
<organism evidence="8 9">
    <name type="scientific">Asticcacaulis aquaticus</name>
    <dbReference type="NCBI Taxonomy" id="2984212"/>
    <lineage>
        <taxon>Bacteria</taxon>
        <taxon>Pseudomonadati</taxon>
        <taxon>Pseudomonadota</taxon>
        <taxon>Alphaproteobacteria</taxon>
        <taxon>Caulobacterales</taxon>
        <taxon>Caulobacteraceae</taxon>
        <taxon>Asticcacaulis</taxon>
    </lineage>
</organism>
<dbReference type="CDD" id="cd08010">
    <property type="entry name" value="MltG_like"/>
    <property type="match status" value="1"/>
</dbReference>
<name>A0ABT5HPK0_9CAUL</name>
<dbReference type="EMBL" id="JAQQKX010000001">
    <property type="protein sequence ID" value="MDC7681992.1"/>
    <property type="molecule type" value="Genomic_DNA"/>
</dbReference>
<protein>
    <recommendedName>
        <fullName evidence="7">Endolytic murein transglycosylase</fullName>
        <ecNumber evidence="7">4.2.2.29</ecNumber>
    </recommendedName>
    <alternativeName>
        <fullName evidence="7">Peptidoglycan lytic transglycosylase</fullName>
    </alternativeName>
    <alternativeName>
        <fullName evidence="7">Peptidoglycan polymerization terminase</fullName>
    </alternativeName>
</protein>
<evidence type="ECO:0000256" key="2">
    <source>
        <dbReference type="ARBA" id="ARBA00022692"/>
    </source>
</evidence>
<keyword evidence="3 7" id="KW-1133">Transmembrane helix</keyword>
<dbReference type="Gene3D" id="3.30.1490.480">
    <property type="entry name" value="Endolytic murein transglycosylase"/>
    <property type="match status" value="1"/>
</dbReference>
<dbReference type="Pfam" id="PF02618">
    <property type="entry name" value="YceG"/>
    <property type="match status" value="1"/>
</dbReference>
<evidence type="ECO:0000256" key="4">
    <source>
        <dbReference type="ARBA" id="ARBA00023136"/>
    </source>
</evidence>
<keyword evidence="4 7" id="KW-0472">Membrane</keyword>
<comment type="catalytic activity">
    <reaction evidence="7">
        <text>a peptidoglycan chain = a peptidoglycan chain with N-acetyl-1,6-anhydromuramyl-[peptide] at the reducing end + a peptidoglycan chain with N-acetylglucosamine at the non-reducing end.</text>
        <dbReference type="EC" id="4.2.2.29"/>
    </reaction>
</comment>
<dbReference type="EC" id="4.2.2.29" evidence="7"/>
<evidence type="ECO:0000313" key="9">
    <source>
        <dbReference type="Proteomes" id="UP001214854"/>
    </source>
</evidence>
<evidence type="ECO:0000256" key="7">
    <source>
        <dbReference type="HAMAP-Rule" id="MF_02065"/>
    </source>
</evidence>
<dbReference type="Gene3D" id="3.30.160.60">
    <property type="entry name" value="Classic Zinc Finger"/>
    <property type="match status" value="1"/>
</dbReference>
<comment type="caution">
    <text evidence="8">The sequence shown here is derived from an EMBL/GenBank/DDBJ whole genome shotgun (WGS) entry which is preliminary data.</text>
</comment>
<evidence type="ECO:0000256" key="6">
    <source>
        <dbReference type="ARBA" id="ARBA00023316"/>
    </source>
</evidence>
<evidence type="ECO:0000256" key="1">
    <source>
        <dbReference type="ARBA" id="ARBA00022475"/>
    </source>
</evidence>
<reference evidence="8 9" key="1">
    <citation type="submission" date="2023-01" db="EMBL/GenBank/DDBJ databases">
        <title>Novel species of the genus Asticcacaulis isolated from rivers.</title>
        <authorList>
            <person name="Lu H."/>
        </authorList>
    </citation>
    <scope>NUCLEOTIDE SEQUENCE [LARGE SCALE GENOMIC DNA]</scope>
    <source>
        <strain evidence="8 9">BYS171W</strain>
    </source>
</reference>
<evidence type="ECO:0000256" key="5">
    <source>
        <dbReference type="ARBA" id="ARBA00023239"/>
    </source>
</evidence>
<keyword evidence="7" id="KW-0997">Cell inner membrane</keyword>
<evidence type="ECO:0000256" key="3">
    <source>
        <dbReference type="ARBA" id="ARBA00022989"/>
    </source>
</evidence>
<dbReference type="Proteomes" id="UP001214854">
    <property type="component" value="Unassembled WGS sequence"/>
</dbReference>
<gene>
    <name evidence="7 8" type="primary">mltG</name>
    <name evidence="8" type="ORF">PQU92_01820</name>
</gene>
<feature type="site" description="Important for catalytic activity" evidence="7">
    <location>
        <position position="218"/>
    </location>
</feature>
<keyword evidence="1 7" id="KW-1003">Cell membrane</keyword>